<proteinExistence type="predicted"/>
<dbReference type="EMBL" id="CM007903">
    <property type="protein sequence ID" value="OTF99478.1"/>
    <property type="molecule type" value="Genomic_DNA"/>
</dbReference>
<organism evidence="2 3">
    <name type="scientific">Helianthus annuus</name>
    <name type="common">Common sunflower</name>
    <dbReference type="NCBI Taxonomy" id="4232"/>
    <lineage>
        <taxon>Eukaryota</taxon>
        <taxon>Viridiplantae</taxon>
        <taxon>Streptophyta</taxon>
        <taxon>Embryophyta</taxon>
        <taxon>Tracheophyta</taxon>
        <taxon>Spermatophyta</taxon>
        <taxon>Magnoliopsida</taxon>
        <taxon>eudicotyledons</taxon>
        <taxon>Gunneridae</taxon>
        <taxon>Pentapetalae</taxon>
        <taxon>asterids</taxon>
        <taxon>campanulids</taxon>
        <taxon>Asterales</taxon>
        <taxon>Asteraceae</taxon>
        <taxon>Asteroideae</taxon>
        <taxon>Heliantheae alliance</taxon>
        <taxon>Heliantheae</taxon>
        <taxon>Helianthus</taxon>
    </lineage>
</organism>
<evidence type="ECO:0000313" key="3">
    <source>
        <dbReference type="Proteomes" id="UP000215914"/>
    </source>
</evidence>
<keyword evidence="1" id="KW-0812">Transmembrane</keyword>
<name>A0A251SLH7_HELAN</name>
<dbReference type="InParanoid" id="A0A251SLH7"/>
<dbReference type="Proteomes" id="UP000215914">
    <property type="component" value="Chromosome 14"/>
</dbReference>
<reference evidence="3" key="1">
    <citation type="journal article" date="2017" name="Nature">
        <title>The sunflower genome provides insights into oil metabolism, flowering and Asterid evolution.</title>
        <authorList>
            <person name="Badouin H."/>
            <person name="Gouzy J."/>
            <person name="Grassa C.J."/>
            <person name="Murat F."/>
            <person name="Staton S.E."/>
            <person name="Cottret L."/>
            <person name="Lelandais-Briere C."/>
            <person name="Owens G.L."/>
            <person name="Carrere S."/>
            <person name="Mayjonade B."/>
            <person name="Legrand L."/>
            <person name="Gill N."/>
            <person name="Kane N.C."/>
            <person name="Bowers J.E."/>
            <person name="Hubner S."/>
            <person name="Bellec A."/>
            <person name="Berard A."/>
            <person name="Berges H."/>
            <person name="Blanchet N."/>
            <person name="Boniface M.C."/>
            <person name="Brunel D."/>
            <person name="Catrice O."/>
            <person name="Chaidir N."/>
            <person name="Claudel C."/>
            <person name="Donnadieu C."/>
            <person name="Faraut T."/>
            <person name="Fievet G."/>
            <person name="Helmstetter N."/>
            <person name="King M."/>
            <person name="Knapp S.J."/>
            <person name="Lai Z."/>
            <person name="Le Paslier M.C."/>
            <person name="Lippi Y."/>
            <person name="Lorenzon L."/>
            <person name="Mandel J.R."/>
            <person name="Marage G."/>
            <person name="Marchand G."/>
            <person name="Marquand E."/>
            <person name="Bret-Mestries E."/>
            <person name="Morien E."/>
            <person name="Nambeesan S."/>
            <person name="Nguyen T."/>
            <person name="Pegot-Espagnet P."/>
            <person name="Pouilly N."/>
            <person name="Raftis F."/>
            <person name="Sallet E."/>
            <person name="Schiex T."/>
            <person name="Thomas J."/>
            <person name="Vandecasteele C."/>
            <person name="Vares D."/>
            <person name="Vear F."/>
            <person name="Vautrin S."/>
            <person name="Crespi M."/>
            <person name="Mangin B."/>
            <person name="Burke J.M."/>
            <person name="Salse J."/>
            <person name="Munos S."/>
            <person name="Vincourt P."/>
            <person name="Rieseberg L.H."/>
            <person name="Langlade N.B."/>
        </authorList>
    </citation>
    <scope>NUCLEOTIDE SEQUENCE [LARGE SCALE GENOMIC DNA]</scope>
    <source>
        <strain evidence="3">cv. SF193</strain>
    </source>
</reference>
<feature type="transmembrane region" description="Helical" evidence="1">
    <location>
        <begin position="12"/>
        <end position="33"/>
    </location>
</feature>
<keyword evidence="1" id="KW-0472">Membrane</keyword>
<accession>A0A251SLH7</accession>
<keyword evidence="1" id="KW-1133">Transmembrane helix</keyword>
<protein>
    <submittedName>
        <fullName evidence="2">Uncharacterized protein</fullName>
    </submittedName>
</protein>
<keyword evidence="3" id="KW-1185">Reference proteome</keyword>
<evidence type="ECO:0000313" key="2">
    <source>
        <dbReference type="EMBL" id="OTF99478.1"/>
    </source>
</evidence>
<dbReference type="PROSITE" id="PS51257">
    <property type="entry name" value="PROKAR_LIPOPROTEIN"/>
    <property type="match status" value="1"/>
</dbReference>
<sequence>MRKVNSSSVLGFVFNISYYSFLLVSLACFLQRYPTQIYQDMWRPTLLHMIIQSLMSASDSNLSNNLRGGNGLTEGYHHNGLCVKKDGANYGSLYVPLLQKLSKHRKFIRF</sequence>
<gene>
    <name evidence="2" type="ORF">HannXRQ_Chr14g0457081</name>
</gene>
<dbReference type="AlphaFoldDB" id="A0A251SLH7"/>
<evidence type="ECO:0000256" key="1">
    <source>
        <dbReference type="SAM" id="Phobius"/>
    </source>
</evidence>